<organism evidence="5 6">
    <name type="scientific">Pseudomonas luteola</name>
    <dbReference type="NCBI Taxonomy" id="47886"/>
    <lineage>
        <taxon>Bacteria</taxon>
        <taxon>Pseudomonadati</taxon>
        <taxon>Pseudomonadota</taxon>
        <taxon>Gammaproteobacteria</taxon>
        <taxon>Pseudomonadales</taxon>
        <taxon>Pseudomonadaceae</taxon>
        <taxon>Pseudomonas</taxon>
    </lineage>
</organism>
<keyword evidence="2" id="KW-0238">DNA-binding</keyword>
<dbReference type="GO" id="GO:0003677">
    <property type="term" value="F:DNA binding"/>
    <property type="evidence" value="ECO:0007669"/>
    <property type="project" value="UniProtKB-KW"/>
</dbReference>
<feature type="domain" description="HTH merR-type" evidence="4">
    <location>
        <begin position="1"/>
        <end position="69"/>
    </location>
</feature>
<keyword evidence="1" id="KW-0805">Transcription regulation</keyword>
<dbReference type="EMBL" id="UAUF01000010">
    <property type="protein sequence ID" value="SPZ05285.1"/>
    <property type="molecule type" value="Genomic_DNA"/>
</dbReference>
<dbReference type="InterPro" id="IPR015358">
    <property type="entry name" value="Tscrpt_reg_MerR_DNA-bd"/>
</dbReference>
<dbReference type="Proteomes" id="UP000250443">
    <property type="component" value="Unassembled WGS sequence"/>
</dbReference>
<dbReference type="InterPro" id="IPR009061">
    <property type="entry name" value="DNA-bd_dom_put_sf"/>
</dbReference>
<evidence type="ECO:0000256" key="3">
    <source>
        <dbReference type="ARBA" id="ARBA00023163"/>
    </source>
</evidence>
<keyword evidence="3" id="KW-0804">Transcription</keyword>
<dbReference type="InterPro" id="IPR000551">
    <property type="entry name" value="MerR-type_HTH_dom"/>
</dbReference>
<dbReference type="PANTHER" id="PTHR30204:SF92">
    <property type="entry name" value="HTH-TYPE TRANSCRIPTIONAL REGULATOR ZNTR"/>
    <property type="match status" value="1"/>
</dbReference>
<dbReference type="PRINTS" id="PR00040">
    <property type="entry name" value="HTHMERR"/>
</dbReference>
<dbReference type="GO" id="GO:0046872">
    <property type="term" value="F:metal ion binding"/>
    <property type="evidence" value="ECO:0007669"/>
    <property type="project" value="InterPro"/>
</dbReference>
<dbReference type="GO" id="GO:0003700">
    <property type="term" value="F:DNA-binding transcription factor activity"/>
    <property type="evidence" value="ECO:0007669"/>
    <property type="project" value="InterPro"/>
</dbReference>
<evidence type="ECO:0000313" key="5">
    <source>
        <dbReference type="EMBL" id="SPZ05285.1"/>
    </source>
</evidence>
<dbReference type="NCBIfam" id="TIGR02047">
    <property type="entry name" value="CadR-PbrR"/>
    <property type="match status" value="1"/>
</dbReference>
<dbReference type="Pfam" id="PF00376">
    <property type="entry name" value="MerR"/>
    <property type="match status" value="1"/>
</dbReference>
<reference evidence="5 6" key="1">
    <citation type="submission" date="2018-06" db="EMBL/GenBank/DDBJ databases">
        <authorList>
            <consortium name="Pathogen Informatics"/>
            <person name="Doyle S."/>
        </authorList>
    </citation>
    <scope>NUCLEOTIDE SEQUENCE [LARGE SCALE GENOMIC DNA]</scope>
    <source>
        <strain evidence="5 6">NCTC11842</strain>
    </source>
</reference>
<name>A0A2X2CZA0_PSELU</name>
<dbReference type="SUPFAM" id="SSF46955">
    <property type="entry name" value="Putative DNA-binding domain"/>
    <property type="match status" value="1"/>
</dbReference>
<evidence type="ECO:0000256" key="2">
    <source>
        <dbReference type="ARBA" id="ARBA00023125"/>
    </source>
</evidence>
<protein>
    <submittedName>
        <fullName evidence="5">HTH-type transcriptional regulator ZntR</fullName>
    </submittedName>
</protein>
<gene>
    <name evidence="5" type="primary">zntR</name>
    <name evidence="5" type="ORF">NCTC11842_01705</name>
</gene>
<sequence>MKIGELAKMTNCQVVTVRYYERAGLLAPPDRSEGNYRVYTLVHAERLAFIRNCRTLDMTLDEVRQLLSLRDNPASDCSGVNELIDGHIEHLAARITSLQVLQKQLMDLRKSCTEGREVADCQILHQLNVGGNHLGEEVSSHVGRSHNR</sequence>
<evidence type="ECO:0000313" key="6">
    <source>
        <dbReference type="Proteomes" id="UP000250443"/>
    </source>
</evidence>
<dbReference type="PROSITE" id="PS50937">
    <property type="entry name" value="HTH_MERR_2"/>
    <property type="match status" value="1"/>
</dbReference>
<dbReference type="CDD" id="cd04784">
    <property type="entry name" value="HTH_CadR-PbrR"/>
    <property type="match status" value="1"/>
</dbReference>
<dbReference type="Pfam" id="PF09278">
    <property type="entry name" value="MerR-DNA-bind"/>
    <property type="match status" value="1"/>
</dbReference>
<dbReference type="RefSeq" id="WP_112297723.1">
    <property type="nucleotide sequence ID" value="NZ_UAUF01000010.1"/>
</dbReference>
<evidence type="ECO:0000256" key="1">
    <source>
        <dbReference type="ARBA" id="ARBA00023015"/>
    </source>
</evidence>
<dbReference type="Gene3D" id="1.10.1660.10">
    <property type="match status" value="1"/>
</dbReference>
<evidence type="ECO:0000259" key="4">
    <source>
        <dbReference type="PROSITE" id="PS50937"/>
    </source>
</evidence>
<dbReference type="SMART" id="SM00422">
    <property type="entry name" value="HTH_MERR"/>
    <property type="match status" value="1"/>
</dbReference>
<dbReference type="GO" id="GO:0045893">
    <property type="term" value="P:positive regulation of DNA-templated transcription"/>
    <property type="evidence" value="ECO:0007669"/>
    <property type="project" value="InterPro"/>
</dbReference>
<dbReference type="InterPro" id="IPR047057">
    <property type="entry name" value="MerR_fam"/>
</dbReference>
<accession>A0A2X2CZA0</accession>
<dbReference type="InterPro" id="IPR011791">
    <property type="entry name" value="CadR-PbrR"/>
</dbReference>
<dbReference type="PANTHER" id="PTHR30204">
    <property type="entry name" value="REDOX-CYCLING DRUG-SENSING TRANSCRIPTIONAL ACTIVATOR SOXR"/>
    <property type="match status" value="1"/>
</dbReference>
<dbReference type="AlphaFoldDB" id="A0A2X2CZA0"/>
<proteinExistence type="predicted"/>